<reference evidence="3 4" key="1">
    <citation type="submission" date="2020-05" db="EMBL/GenBank/DDBJ databases">
        <title>Genome Sequencing of Type Strains.</title>
        <authorList>
            <person name="Lemaire J.F."/>
            <person name="Inderbitzin P."/>
            <person name="Gregorio O.A."/>
            <person name="Collins S.B."/>
            <person name="Wespe N."/>
            <person name="Knight-Connoni V."/>
        </authorList>
    </citation>
    <scope>NUCLEOTIDE SEQUENCE [LARGE SCALE GENOMIC DNA]</scope>
    <source>
        <strain evidence="3 4">DSM 19942</strain>
    </source>
</reference>
<comment type="caution">
    <text evidence="3">The sequence shown here is derived from an EMBL/GenBank/DDBJ whole genome shotgun (WGS) entry which is preliminary data.</text>
</comment>
<dbReference type="Gene3D" id="2.40.50.1020">
    <property type="entry name" value="LytTr DNA-binding domain"/>
    <property type="match status" value="1"/>
</dbReference>
<dbReference type="RefSeq" id="WP_175381840.1">
    <property type="nucleotide sequence ID" value="NZ_CBCRYD010000030.1"/>
</dbReference>
<accession>A0ABX2MLL0</accession>
<dbReference type="InterPro" id="IPR011006">
    <property type="entry name" value="CheY-like_superfamily"/>
</dbReference>
<evidence type="ECO:0000313" key="3">
    <source>
        <dbReference type="EMBL" id="NUU54905.1"/>
    </source>
</evidence>
<dbReference type="PANTHER" id="PTHR37299">
    <property type="entry name" value="TRANSCRIPTIONAL REGULATOR-RELATED"/>
    <property type="match status" value="1"/>
</dbReference>
<evidence type="ECO:0000259" key="2">
    <source>
        <dbReference type="PROSITE" id="PS50110"/>
    </source>
</evidence>
<dbReference type="SMART" id="SM00448">
    <property type="entry name" value="REC"/>
    <property type="match status" value="1"/>
</dbReference>
<dbReference type="Pfam" id="PF04397">
    <property type="entry name" value="LytTR"/>
    <property type="match status" value="1"/>
</dbReference>
<feature type="modified residue" description="4-aspartylphosphate" evidence="1">
    <location>
        <position position="59"/>
    </location>
</feature>
<evidence type="ECO:0000256" key="1">
    <source>
        <dbReference type="PROSITE-ProRule" id="PRU00169"/>
    </source>
</evidence>
<dbReference type="GeneID" id="97131544"/>
<keyword evidence="1" id="KW-0597">Phosphoprotein</keyword>
<evidence type="ECO:0000313" key="4">
    <source>
        <dbReference type="Proteomes" id="UP000577724"/>
    </source>
</evidence>
<gene>
    <name evidence="3" type="ORF">HP548_12540</name>
</gene>
<feature type="domain" description="Response regulatory" evidence="2">
    <location>
        <begin position="6"/>
        <end position="123"/>
    </location>
</feature>
<dbReference type="InterPro" id="IPR007492">
    <property type="entry name" value="LytTR_DNA-bd_dom"/>
</dbReference>
<dbReference type="SMART" id="SM00850">
    <property type="entry name" value="LytTR"/>
    <property type="match status" value="1"/>
</dbReference>
<dbReference type="InterPro" id="IPR001789">
    <property type="entry name" value="Sig_transdc_resp-reg_receiver"/>
</dbReference>
<dbReference type="PROSITE" id="PS50110">
    <property type="entry name" value="RESPONSE_REGULATORY"/>
    <property type="match status" value="1"/>
</dbReference>
<dbReference type="Proteomes" id="UP000577724">
    <property type="component" value="Unassembled WGS sequence"/>
</dbReference>
<sequence length="246" mass="27752">MTAKIRVLIAEDIEQQSNILIQHLKGIENVEVVDVVRDSQGLLSRSVELQGEIDALILDVELGEGGSGLDTYIRLPYRGVELPAILVTGANPEAPVTYDVGVIDVVSKPYTFDRMVKAITKLEQHLNYNQYIQDGGVMVPVYDTKSIIQLPLSEVIYIQADKGNKRNFVKTKDSEYISIITLKVYDPFLLPHNFYRLNRHTIINLKSVKDINKEHITFKGSDIKLDVQEEETFKDLLAAWTHAQTG</sequence>
<name>A0ABX2MLL0_9BACL</name>
<proteinExistence type="predicted"/>
<organism evidence="3 4">
    <name type="scientific">Paenibacillus taichungensis</name>
    <dbReference type="NCBI Taxonomy" id="484184"/>
    <lineage>
        <taxon>Bacteria</taxon>
        <taxon>Bacillati</taxon>
        <taxon>Bacillota</taxon>
        <taxon>Bacilli</taxon>
        <taxon>Bacillales</taxon>
        <taxon>Paenibacillaceae</taxon>
        <taxon>Paenibacillus</taxon>
    </lineage>
</organism>
<dbReference type="PANTHER" id="PTHR37299:SF4">
    <property type="entry name" value="TRANSCRIPTIONAL REGULATOR"/>
    <property type="match status" value="1"/>
</dbReference>
<dbReference type="Pfam" id="PF00072">
    <property type="entry name" value="Response_reg"/>
    <property type="match status" value="1"/>
</dbReference>
<protein>
    <submittedName>
        <fullName evidence="3">Response regulator</fullName>
    </submittedName>
</protein>
<dbReference type="Gene3D" id="3.40.50.2300">
    <property type="match status" value="1"/>
</dbReference>
<dbReference type="InterPro" id="IPR046947">
    <property type="entry name" value="LytR-like"/>
</dbReference>
<dbReference type="SUPFAM" id="SSF52172">
    <property type="entry name" value="CheY-like"/>
    <property type="match status" value="1"/>
</dbReference>
<dbReference type="EMBL" id="JABMCC010000107">
    <property type="protein sequence ID" value="NUU54905.1"/>
    <property type="molecule type" value="Genomic_DNA"/>
</dbReference>
<keyword evidence="4" id="KW-1185">Reference proteome</keyword>